<evidence type="ECO:0000313" key="2">
    <source>
        <dbReference type="EMBL" id="KAB6917961.1"/>
    </source>
</evidence>
<dbReference type="AlphaFoldDB" id="A0A1V8RIK5"/>
<dbReference type="Proteomes" id="UP000491334">
    <property type="component" value="Unassembled WGS sequence"/>
</dbReference>
<name>A0A1V8RIK5_BIFLN</name>
<evidence type="ECO:0000313" key="4">
    <source>
        <dbReference type="Proteomes" id="UP000491334"/>
    </source>
</evidence>
<dbReference type="EMBL" id="WDZO01000006">
    <property type="protein sequence ID" value="KAB6913686.1"/>
    <property type="molecule type" value="Genomic_DNA"/>
</dbReference>
<evidence type="ECO:0000313" key="1">
    <source>
        <dbReference type="EMBL" id="KAB6913686.1"/>
    </source>
</evidence>
<dbReference type="Proteomes" id="UP000481350">
    <property type="component" value="Unassembled WGS sequence"/>
</dbReference>
<accession>A0A1V8RIK5</accession>
<dbReference type="RefSeq" id="WP_101026002.1">
    <property type="nucleotide sequence ID" value="NZ_BAABXE010000001.1"/>
</dbReference>
<evidence type="ECO:0008006" key="5">
    <source>
        <dbReference type="Google" id="ProtNLM"/>
    </source>
</evidence>
<organism evidence="2 4">
    <name type="scientific">Bifidobacterium longum</name>
    <dbReference type="NCBI Taxonomy" id="216816"/>
    <lineage>
        <taxon>Bacteria</taxon>
        <taxon>Bacillati</taxon>
        <taxon>Actinomycetota</taxon>
        <taxon>Actinomycetes</taxon>
        <taxon>Bifidobacteriales</taxon>
        <taxon>Bifidobacteriaceae</taxon>
        <taxon>Bifidobacterium</taxon>
    </lineage>
</organism>
<dbReference type="EMBL" id="WDZP01000014">
    <property type="protein sequence ID" value="KAB6917961.1"/>
    <property type="molecule type" value="Genomic_DNA"/>
</dbReference>
<proteinExistence type="predicted"/>
<evidence type="ECO:0000313" key="3">
    <source>
        <dbReference type="Proteomes" id="UP000481350"/>
    </source>
</evidence>
<reference evidence="3 4" key="1">
    <citation type="journal article" date="2019" name="Nat. Med.">
        <title>A library of human gut bacterial isolates paired with longitudinal multiomics data enables mechanistic microbiome research.</title>
        <authorList>
            <person name="Poyet M."/>
            <person name="Groussin M."/>
            <person name="Gibbons S.M."/>
            <person name="Avila-Pacheco J."/>
            <person name="Jiang X."/>
            <person name="Kearney S.M."/>
            <person name="Perrotta A.R."/>
            <person name="Berdy B."/>
            <person name="Zhao S."/>
            <person name="Lieberman T.D."/>
            <person name="Swanson P.K."/>
            <person name="Smith M."/>
            <person name="Roesemann S."/>
            <person name="Alexander J.E."/>
            <person name="Rich S.A."/>
            <person name="Livny J."/>
            <person name="Vlamakis H."/>
            <person name="Clish C."/>
            <person name="Bullock K."/>
            <person name="Deik A."/>
            <person name="Scott J."/>
            <person name="Pierce K.A."/>
            <person name="Xavier R.J."/>
            <person name="Alm E.J."/>
        </authorList>
    </citation>
    <scope>NUCLEOTIDE SEQUENCE [LARGE SCALE GENOMIC DNA]</scope>
    <source>
        <strain evidence="1 3">BIOML-A283</strain>
        <strain evidence="2 4">BIOML-A284</strain>
    </source>
</reference>
<sequence>MRNGRPWAVRIMPAFVCVFAAFVVGYGLGEQAQLGEQDVQTVTQEVRQTGDVKRLCMTVKTGERIDAMSCELIDPLSGGVK</sequence>
<comment type="caution">
    <text evidence="2">The sequence shown here is derived from an EMBL/GenBank/DDBJ whole genome shotgun (WGS) entry which is preliminary data.</text>
</comment>
<gene>
    <name evidence="1" type="ORF">GBJ98_04140</name>
    <name evidence="2" type="ORF">GBK06_06800</name>
</gene>
<protein>
    <recommendedName>
        <fullName evidence="5">Tight junction protein ZO-3</fullName>
    </recommendedName>
</protein>